<dbReference type="PROSITE" id="PS50889">
    <property type="entry name" value="S4"/>
    <property type="match status" value="1"/>
</dbReference>
<dbReference type="InterPro" id="IPR050188">
    <property type="entry name" value="RluA_PseudoU_synthase"/>
</dbReference>
<dbReference type="Gene3D" id="3.30.2350.10">
    <property type="entry name" value="Pseudouridine synthase"/>
    <property type="match status" value="1"/>
</dbReference>
<dbReference type="PANTHER" id="PTHR21600:SF44">
    <property type="entry name" value="RIBOSOMAL LARGE SUBUNIT PSEUDOURIDINE SYNTHASE D"/>
    <property type="match status" value="1"/>
</dbReference>
<reference evidence="8 9" key="1">
    <citation type="submission" date="2018-08" db="EMBL/GenBank/DDBJ databases">
        <title>Parvularcula sp. SM1705, isolated from surface water of the South Sea China.</title>
        <authorList>
            <person name="Sun L."/>
        </authorList>
    </citation>
    <scope>NUCLEOTIDE SEQUENCE [LARGE SCALE GENOMIC DNA]</scope>
    <source>
        <strain evidence="8 9">SM1705</strain>
    </source>
</reference>
<feature type="domain" description="RNA-binding S4" evidence="7">
    <location>
        <begin position="16"/>
        <end position="80"/>
    </location>
</feature>
<dbReference type="Pfam" id="PF00849">
    <property type="entry name" value="PseudoU_synth_2"/>
    <property type="match status" value="1"/>
</dbReference>
<dbReference type="InterPro" id="IPR036986">
    <property type="entry name" value="S4_RNA-bd_sf"/>
</dbReference>
<dbReference type="SUPFAM" id="SSF55174">
    <property type="entry name" value="Alpha-L RNA-binding motif"/>
    <property type="match status" value="1"/>
</dbReference>
<comment type="similarity">
    <text evidence="1 6">Belongs to the pseudouridine synthase RluA family.</text>
</comment>
<comment type="caution">
    <text evidence="8">The sequence shown here is derived from an EMBL/GenBank/DDBJ whole genome shotgun (WGS) entry which is preliminary data.</text>
</comment>
<sequence>MSGVQNITVKEADSGQRLDRWFKQHFPALGHGQLQKLLRKGQVRVDGGRAKADRRVEAGEVIRIPPLEEKAARPPKAKSAPDAEDKAFVRSLVLFEDRDILVLNKPFGLAVQGGAKTTRHIDGMLGAFGEGEDRPRLVHRLDRDTGGVLVLAKSRKSAAFLMEAFQKHRVLKTYWALTSGVPQPDKGRIDMALEKSGAEGREKMRGTKDGKKALTDYQVVETAGQKAAFVALRPHTGRTHQIRVHLSALNTPIVGDRKYGGEHAVMEGLAHKMHLFCREMIVPRPGGRPVTLTAPLTGHMDETWKLFSFEQPEALEWPDE</sequence>
<dbReference type="InterPro" id="IPR020103">
    <property type="entry name" value="PsdUridine_synth_cat_dom_sf"/>
</dbReference>
<evidence type="ECO:0000256" key="1">
    <source>
        <dbReference type="ARBA" id="ARBA00010876"/>
    </source>
</evidence>
<dbReference type="GO" id="GO:0160140">
    <property type="term" value="F:23S rRNA pseudouridine(1911/1915/1917) synthase activity"/>
    <property type="evidence" value="ECO:0007669"/>
    <property type="project" value="UniProtKB-EC"/>
</dbReference>
<dbReference type="RefSeq" id="WP_116393220.1">
    <property type="nucleotide sequence ID" value="NZ_QUQO01000002.1"/>
</dbReference>
<dbReference type="SUPFAM" id="SSF55120">
    <property type="entry name" value="Pseudouridine synthase"/>
    <property type="match status" value="1"/>
</dbReference>
<evidence type="ECO:0000256" key="2">
    <source>
        <dbReference type="ARBA" id="ARBA00023235"/>
    </source>
</evidence>
<evidence type="ECO:0000313" key="9">
    <source>
        <dbReference type="Proteomes" id="UP000264589"/>
    </source>
</evidence>
<dbReference type="CDD" id="cd02869">
    <property type="entry name" value="PseudoU_synth_RluA_like"/>
    <property type="match status" value="1"/>
</dbReference>
<dbReference type="GO" id="GO:0003723">
    <property type="term" value="F:RNA binding"/>
    <property type="evidence" value="ECO:0007669"/>
    <property type="project" value="UniProtKB-KW"/>
</dbReference>
<feature type="active site" evidence="4">
    <location>
        <position position="142"/>
    </location>
</feature>
<dbReference type="InterPro" id="IPR002942">
    <property type="entry name" value="S4_RNA-bd"/>
</dbReference>
<dbReference type="EC" id="5.4.99.-" evidence="6"/>
<dbReference type="Gene3D" id="3.10.290.10">
    <property type="entry name" value="RNA-binding S4 domain"/>
    <property type="match status" value="1"/>
</dbReference>
<accession>A0A371R7R7</accession>
<dbReference type="PANTHER" id="PTHR21600">
    <property type="entry name" value="MITOCHONDRIAL RNA PSEUDOURIDINE SYNTHASE"/>
    <property type="match status" value="1"/>
</dbReference>
<dbReference type="AlphaFoldDB" id="A0A371R7R7"/>
<protein>
    <recommendedName>
        <fullName evidence="6">Pseudouridine synthase</fullName>
        <ecNumber evidence="6">5.4.99.-</ecNumber>
    </recommendedName>
</protein>
<dbReference type="NCBIfam" id="TIGR00005">
    <property type="entry name" value="rluA_subfam"/>
    <property type="match status" value="1"/>
</dbReference>
<dbReference type="SMART" id="SM00363">
    <property type="entry name" value="S4"/>
    <property type="match status" value="1"/>
</dbReference>
<evidence type="ECO:0000256" key="4">
    <source>
        <dbReference type="PIRSR" id="PIRSR606225-1"/>
    </source>
</evidence>
<name>A0A371R7R7_9PROT</name>
<dbReference type="InParanoid" id="A0A371R7R7"/>
<proteinExistence type="inferred from homology"/>
<dbReference type="EMBL" id="QUQO01000002">
    <property type="protein sequence ID" value="RFB01504.1"/>
    <property type="molecule type" value="Genomic_DNA"/>
</dbReference>
<evidence type="ECO:0000313" key="8">
    <source>
        <dbReference type="EMBL" id="RFB01504.1"/>
    </source>
</evidence>
<dbReference type="GO" id="GO:0000455">
    <property type="term" value="P:enzyme-directed rRNA pseudouridine synthesis"/>
    <property type="evidence" value="ECO:0007669"/>
    <property type="project" value="UniProtKB-ARBA"/>
</dbReference>
<keyword evidence="2 6" id="KW-0413">Isomerase</keyword>
<keyword evidence="5" id="KW-0694">RNA-binding</keyword>
<dbReference type="CDD" id="cd00165">
    <property type="entry name" value="S4"/>
    <property type="match status" value="1"/>
</dbReference>
<dbReference type="FunCoup" id="A0A371R7R7">
    <property type="interactions" value="438"/>
</dbReference>
<comment type="catalytic activity">
    <reaction evidence="6">
        <text>a uridine in RNA = a pseudouridine in RNA</text>
        <dbReference type="Rhea" id="RHEA:48348"/>
        <dbReference type="Rhea" id="RHEA-COMP:12068"/>
        <dbReference type="Rhea" id="RHEA-COMP:12069"/>
        <dbReference type="ChEBI" id="CHEBI:65314"/>
        <dbReference type="ChEBI" id="CHEBI:65315"/>
    </reaction>
</comment>
<comment type="catalytic activity">
    <reaction evidence="3">
        <text>uridine(1911/1915/1917) in 23S rRNA = pseudouridine(1911/1915/1917) in 23S rRNA</text>
        <dbReference type="Rhea" id="RHEA:42524"/>
        <dbReference type="Rhea" id="RHEA-COMP:10097"/>
        <dbReference type="Rhea" id="RHEA-COMP:10098"/>
        <dbReference type="ChEBI" id="CHEBI:65314"/>
        <dbReference type="ChEBI" id="CHEBI:65315"/>
        <dbReference type="EC" id="5.4.99.23"/>
    </reaction>
</comment>
<dbReference type="OrthoDB" id="9807829at2"/>
<evidence type="ECO:0000256" key="3">
    <source>
        <dbReference type="ARBA" id="ARBA00036882"/>
    </source>
</evidence>
<dbReference type="InterPro" id="IPR006225">
    <property type="entry name" value="PsdUridine_synth_RluC/D"/>
</dbReference>
<evidence type="ECO:0000256" key="5">
    <source>
        <dbReference type="PROSITE-ProRule" id="PRU00182"/>
    </source>
</evidence>
<evidence type="ECO:0000259" key="7">
    <source>
        <dbReference type="SMART" id="SM00363"/>
    </source>
</evidence>
<gene>
    <name evidence="8" type="ORF">DX908_14570</name>
</gene>
<comment type="function">
    <text evidence="6">Responsible for synthesis of pseudouridine from uracil.</text>
</comment>
<organism evidence="8 9">
    <name type="scientific">Parvularcula marina</name>
    <dbReference type="NCBI Taxonomy" id="2292771"/>
    <lineage>
        <taxon>Bacteria</taxon>
        <taxon>Pseudomonadati</taxon>
        <taxon>Pseudomonadota</taxon>
        <taxon>Alphaproteobacteria</taxon>
        <taxon>Parvularculales</taxon>
        <taxon>Parvularculaceae</taxon>
        <taxon>Parvularcula</taxon>
    </lineage>
</organism>
<dbReference type="Proteomes" id="UP000264589">
    <property type="component" value="Unassembled WGS sequence"/>
</dbReference>
<evidence type="ECO:0000256" key="6">
    <source>
        <dbReference type="RuleBase" id="RU362028"/>
    </source>
</evidence>
<keyword evidence="9" id="KW-1185">Reference proteome</keyword>
<dbReference type="InterPro" id="IPR006145">
    <property type="entry name" value="PsdUridine_synth_RsuA/RluA"/>
</dbReference>